<comment type="similarity">
    <text evidence="7">Belongs to the protein kinase superfamily. PAN3 family.</text>
</comment>
<dbReference type="Proteomes" id="UP000268162">
    <property type="component" value="Unassembled WGS sequence"/>
</dbReference>
<evidence type="ECO:0000313" key="9">
    <source>
        <dbReference type="EMBL" id="RKP35628.1"/>
    </source>
</evidence>
<comment type="domain">
    <text evidence="7">Contains a pseudokinase domain. The protein kinase domain is predicted to be catalytically inactive because some of the residues important for catalytic activity are substituted and it lacks the equivalent of the binding site for a peptide substrate. However, it has retained an ATP-binding site and ATP-binding is required for mRNA degradation, stimulating the activity of the PAN2 nuclease in vitro. The nucleotide-binding site is juxtaposed to the RNase active site of PAN2 in the complex and may actually bind nucleosides of a poly(A) RNA rather than ATP, feeding the poly(A)-tail to the active site of the deadenylase and thus increasing the efficiency with which this distributive enzyme degrades oligo(A) RNAs.</text>
</comment>
<evidence type="ECO:0000256" key="1">
    <source>
        <dbReference type="ARBA" id="ARBA00004496"/>
    </source>
</evidence>
<dbReference type="GO" id="GO:0000932">
    <property type="term" value="C:P-body"/>
    <property type="evidence" value="ECO:0007669"/>
    <property type="project" value="TreeGrafter"/>
</dbReference>
<dbReference type="Gene3D" id="1.10.510.10">
    <property type="entry name" value="Transferase(Phosphotransferase) domain 1"/>
    <property type="match status" value="1"/>
</dbReference>
<dbReference type="InterPro" id="IPR041332">
    <property type="entry name" value="Pan3_CK"/>
</dbReference>
<dbReference type="GO" id="GO:0004672">
    <property type="term" value="F:protein kinase activity"/>
    <property type="evidence" value="ECO:0007669"/>
    <property type="project" value="InterPro"/>
</dbReference>
<dbReference type="GO" id="GO:0031251">
    <property type="term" value="C:PAN complex"/>
    <property type="evidence" value="ECO:0007669"/>
    <property type="project" value="UniProtKB-UniRule"/>
</dbReference>
<dbReference type="InterPro" id="IPR011009">
    <property type="entry name" value="Kinase-like_dom_sf"/>
</dbReference>
<dbReference type="InterPro" id="IPR000719">
    <property type="entry name" value="Prot_kinase_dom"/>
</dbReference>
<dbReference type="Gene3D" id="1.20.5.5160">
    <property type="match status" value="1"/>
</dbReference>
<keyword evidence="6 7" id="KW-0175">Coiled coil</keyword>
<comment type="caution">
    <text evidence="7">Lacks conserved residue(s) required for the propagation of feature annotation.</text>
</comment>
<keyword evidence="5 7" id="KW-0067">ATP-binding</keyword>
<dbReference type="GO" id="GO:0005524">
    <property type="term" value="F:ATP binding"/>
    <property type="evidence" value="ECO:0007669"/>
    <property type="project" value="UniProtKB-UniRule"/>
</dbReference>
<gene>
    <name evidence="7" type="primary">PAN3</name>
    <name evidence="9" type="ORF">BJ085DRAFT_15962</name>
</gene>
<name>A0A4P9ZR48_9FUNG</name>
<dbReference type="GO" id="GO:0000289">
    <property type="term" value="P:nuclear-transcribed mRNA poly(A) tail shortening"/>
    <property type="evidence" value="ECO:0007669"/>
    <property type="project" value="UniProtKB-UniRule"/>
</dbReference>
<dbReference type="PANTHER" id="PTHR12272">
    <property type="entry name" value="DEADENYLATION COMPLEX SUBUNIT PAN3"/>
    <property type="match status" value="1"/>
</dbReference>
<dbReference type="Pfam" id="PF18101">
    <property type="entry name" value="Pan3_CK"/>
    <property type="match status" value="1"/>
</dbReference>
<evidence type="ECO:0000256" key="4">
    <source>
        <dbReference type="ARBA" id="ARBA00022741"/>
    </source>
</evidence>
<evidence type="ECO:0000256" key="5">
    <source>
        <dbReference type="ARBA" id="ARBA00022840"/>
    </source>
</evidence>
<feature type="binding site" evidence="7">
    <location>
        <position position="106"/>
    </location>
    <ligand>
        <name>ATP</name>
        <dbReference type="ChEBI" id="CHEBI:30616"/>
    </ligand>
</feature>
<feature type="binding site" evidence="7">
    <location>
        <begin position="155"/>
        <end position="162"/>
    </location>
    <ligand>
        <name>ATP</name>
        <dbReference type="ChEBI" id="CHEBI:30616"/>
    </ligand>
</feature>
<accession>A0A4P9ZR48</accession>
<comment type="subunit">
    <text evidence="7">Homodimer. Forms a heterotrimer with a catalytic subunit PAN2 to form the poly(A)-nuclease (PAN) deadenylation complex. Interacts (via PAM-2 motif) with poly(A)-binding protein PAB1 (via PABC domain), conferring substrate specificity of the enzyme complex.</text>
</comment>
<keyword evidence="3 7" id="KW-0507">mRNA processing</keyword>
<comment type="function">
    <text evidence="7">Regulatory subunit of the poly(A)-nuclease (PAN) deadenylation complex, one of two cytoplasmic mRNA deadenylases involved in mRNA turnover. PAN specifically shortens poly(A) tails of RNA and the activity is stimulated by poly(A)-binding protein PAB1. PAN deadenylation is followed by rapid degradation of the shortened mRNA tails by the CCR4-NOT complex. Deadenylated mRNAs are then degraded by two alternative mechanisms, namely exosome-mediated 3'-5' exonucleolytic degradation, or deadenlyation-dependent mRNA decaping and subsequent 5'-3' exonucleolytic degradation by XRN1. May also be involved in post-transcriptional maturation of mRNA poly(A) tails. PAN3 acts as a positive regulator for PAN activity, recruiting the catalytic subunit PAN2 to mRNA via its interaction with RNA and with PAB1.</text>
</comment>
<keyword evidence="9" id="KW-0808">Transferase</keyword>
<keyword evidence="2 7" id="KW-0963">Cytoplasm</keyword>
<dbReference type="HAMAP" id="MF_03181">
    <property type="entry name" value="PAN3"/>
    <property type="match status" value="1"/>
</dbReference>
<keyword evidence="4 7" id="KW-0547">Nucleotide-binding</keyword>
<dbReference type="FunFam" id="1.10.287.3700:FF:000001">
    <property type="entry name" value="PAN2-PAN3 deadenylation complex subunit PAN3"/>
    <property type="match status" value="1"/>
</dbReference>
<dbReference type="STRING" id="215637.A0A4P9ZR48"/>
<keyword evidence="9" id="KW-0418">Kinase</keyword>
<dbReference type="EMBL" id="ML002824">
    <property type="protein sequence ID" value="RKP35628.1"/>
    <property type="molecule type" value="Genomic_DNA"/>
</dbReference>
<evidence type="ECO:0000256" key="7">
    <source>
        <dbReference type="HAMAP-Rule" id="MF_03181"/>
    </source>
</evidence>
<protein>
    <recommendedName>
        <fullName evidence="7">PAN2-PAN3 deadenylation complex subunit PAN3</fullName>
    </recommendedName>
    <alternativeName>
        <fullName evidence="7">PAB1P-dependent poly(A)-specific ribonuclease</fullName>
    </alternativeName>
    <alternativeName>
        <fullName evidence="7">Poly(A)-nuclease deadenylation complex subunit 3</fullName>
        <shortName evidence="7">PAN deadenylation complex subunit 3</shortName>
    </alternativeName>
</protein>
<organism evidence="9 10">
    <name type="scientific">Dimargaris cristalligena</name>
    <dbReference type="NCBI Taxonomy" id="215637"/>
    <lineage>
        <taxon>Eukaryota</taxon>
        <taxon>Fungi</taxon>
        <taxon>Fungi incertae sedis</taxon>
        <taxon>Zoopagomycota</taxon>
        <taxon>Kickxellomycotina</taxon>
        <taxon>Dimargaritomycetes</taxon>
        <taxon>Dimargaritales</taxon>
        <taxon>Dimargaritaceae</taxon>
        <taxon>Dimargaris</taxon>
    </lineage>
</organism>
<dbReference type="InterPro" id="IPR030844">
    <property type="entry name" value="PAN3"/>
</dbReference>
<evidence type="ECO:0000256" key="2">
    <source>
        <dbReference type="ARBA" id="ARBA00022490"/>
    </source>
</evidence>
<evidence type="ECO:0000256" key="3">
    <source>
        <dbReference type="ARBA" id="ARBA00022664"/>
    </source>
</evidence>
<evidence type="ECO:0000259" key="8">
    <source>
        <dbReference type="PROSITE" id="PS50011"/>
    </source>
</evidence>
<dbReference type="GO" id="GO:0008143">
    <property type="term" value="F:poly(A) binding"/>
    <property type="evidence" value="ECO:0007669"/>
    <property type="project" value="TreeGrafter"/>
</dbReference>
<evidence type="ECO:0000313" key="10">
    <source>
        <dbReference type="Proteomes" id="UP000268162"/>
    </source>
</evidence>
<keyword evidence="10" id="KW-1185">Reference proteome</keyword>
<dbReference type="SUPFAM" id="SSF56112">
    <property type="entry name" value="Protein kinase-like (PK-like)"/>
    <property type="match status" value="1"/>
</dbReference>
<evidence type="ECO:0000256" key="6">
    <source>
        <dbReference type="ARBA" id="ARBA00023054"/>
    </source>
</evidence>
<feature type="region of interest" description="Knob domain" evidence="7">
    <location>
        <begin position="358"/>
        <end position="449"/>
    </location>
</feature>
<dbReference type="GO" id="GO:0006397">
    <property type="term" value="P:mRNA processing"/>
    <property type="evidence" value="ECO:0007669"/>
    <property type="project" value="UniProtKB-KW"/>
</dbReference>
<dbReference type="PANTHER" id="PTHR12272:SF11">
    <property type="entry name" value="PAN2-PAN3 DEADENYLATION COMPLEX SUBUNIT PAN3"/>
    <property type="match status" value="1"/>
</dbReference>
<dbReference type="Gene3D" id="1.10.287.3700">
    <property type="match status" value="1"/>
</dbReference>
<feature type="coiled-coil region" evidence="7">
    <location>
        <begin position="319"/>
        <end position="357"/>
    </location>
</feature>
<comment type="domain">
    <text evidence="7">The pseudokinase domain, the coiled-coil (CC), and C-terminal knob domain (CK) form a structural unit (PKC) that forms an extensive high-affinity interaction surface for PAN2.</text>
</comment>
<dbReference type="PROSITE" id="PS50011">
    <property type="entry name" value="PROTEIN_KINASE_DOM"/>
    <property type="match status" value="1"/>
</dbReference>
<proteinExistence type="inferred from homology"/>
<feature type="domain" description="Protein kinase" evidence="8">
    <location>
        <begin position="74"/>
        <end position="358"/>
    </location>
</feature>
<dbReference type="SMART" id="SM00220">
    <property type="entry name" value="S_TKc"/>
    <property type="match status" value="1"/>
</dbReference>
<comment type="domain">
    <text evidence="7">The N-terminal zinc finger binds to poly(A) RNA.</text>
</comment>
<sequence>MARLPHEPLQYHMYSGPPSNVANLPPQQKHIGHFFISDTLRHELTEKNFARLNYTSTDPSIPNEVNQYHSLMPLEDTDRGTRGAIGYVTVVYKAQSSRDGLIYALRRIEGFRLMNEDAMSVVETWRKIQHPNIASLYEAFTTTVFDDNSLVLVYDYYPLAVTMRDFYFGQSGMAPSGAVGPVQHNQSIPEATLWSYVIQLASALSTVHAMGLAFRTITLEHILMIDKHRLSLDRAGILDLVTYDMPGNVTQFQREDLSCIGRILIILACGNLHALTHTKEALAFIQRTYSASFKQVIMYLLGRLGPGRNVEDLLRIVGPRIFDELNAQQRQNDLLQAELSRELENARLVRLLTKFGFINERPEFNREADWSETGDRYLIKLFRDFVFHQVDEHGRPVVDMAHVLTCLNKLDAGVSERVMLTSRDEQSCLIVSYRDIKQCIENAFHELQQ</sequence>
<dbReference type="AlphaFoldDB" id="A0A4P9ZR48"/>
<reference evidence="10" key="1">
    <citation type="journal article" date="2018" name="Nat. Microbiol.">
        <title>Leveraging single-cell genomics to expand the fungal tree of life.</title>
        <authorList>
            <person name="Ahrendt S.R."/>
            <person name="Quandt C.A."/>
            <person name="Ciobanu D."/>
            <person name="Clum A."/>
            <person name="Salamov A."/>
            <person name="Andreopoulos B."/>
            <person name="Cheng J.F."/>
            <person name="Woyke T."/>
            <person name="Pelin A."/>
            <person name="Henrissat B."/>
            <person name="Reynolds N.K."/>
            <person name="Benny G.L."/>
            <person name="Smith M.E."/>
            <person name="James T.Y."/>
            <person name="Grigoriev I.V."/>
        </authorList>
    </citation>
    <scope>NUCLEOTIDE SEQUENCE [LARGE SCALE GENOMIC DNA]</scope>
    <source>
        <strain evidence="10">RSA 468</strain>
    </source>
</reference>
<comment type="subcellular location">
    <subcellularLocation>
        <location evidence="1 7">Cytoplasm</location>
    </subcellularLocation>
</comment>